<accession>A0A1Q5SVX4</accession>
<dbReference type="EMBL" id="MNBE01000743">
    <property type="protein sequence ID" value="OKO92046.1"/>
    <property type="molecule type" value="Genomic_DNA"/>
</dbReference>
<sequence length="214" mass="23956">MKTNVILLFTTLAASIMATPVQDSPDGIDDKLPESCYHASRCSMFWSGRCEAYCGNWGFSHMSDVGSQPIVYAREKLDTEPDSTYMIFMLDLNIPDSDVTTSEYYSSLIPGLAVNTTTRLHWWGGNYTVGKHGLFVNSSDAIAEYTAPRPRDSTNHTYTLYLFEQPRNYVFPKAALEGTYYSQTTDARFNFTLAPIVKEVGEPVAATYFLSNNP</sequence>
<proteinExistence type="predicted"/>
<protein>
    <submittedName>
        <fullName evidence="2">Uncharacterized protein</fullName>
    </submittedName>
</protein>
<feature type="chain" id="PRO_5013044395" evidence="1">
    <location>
        <begin position="19"/>
        <end position="214"/>
    </location>
</feature>
<dbReference type="InterPro" id="IPR035810">
    <property type="entry name" value="PEBP_euk"/>
</dbReference>
<dbReference type="SUPFAM" id="SSF49777">
    <property type="entry name" value="PEBP-like"/>
    <property type="match status" value="1"/>
</dbReference>
<organism evidence="2 3">
    <name type="scientific">Penicillium subrubescens</name>
    <dbReference type="NCBI Taxonomy" id="1316194"/>
    <lineage>
        <taxon>Eukaryota</taxon>
        <taxon>Fungi</taxon>
        <taxon>Dikarya</taxon>
        <taxon>Ascomycota</taxon>
        <taxon>Pezizomycotina</taxon>
        <taxon>Eurotiomycetes</taxon>
        <taxon>Eurotiomycetidae</taxon>
        <taxon>Eurotiales</taxon>
        <taxon>Aspergillaceae</taxon>
        <taxon>Penicillium</taxon>
    </lineage>
</organism>
<keyword evidence="1" id="KW-0732">Signal</keyword>
<dbReference type="InterPro" id="IPR036610">
    <property type="entry name" value="PEBP-like_sf"/>
</dbReference>
<gene>
    <name evidence="2" type="ORF">PENSUB_12891</name>
</gene>
<feature type="signal peptide" evidence="1">
    <location>
        <begin position="1"/>
        <end position="18"/>
    </location>
</feature>
<reference evidence="2 3" key="1">
    <citation type="submission" date="2016-10" db="EMBL/GenBank/DDBJ databases">
        <title>Genome sequence of the ascomycete fungus Penicillium subrubescens.</title>
        <authorList>
            <person name="De Vries R.P."/>
            <person name="Peng M."/>
            <person name="Dilokpimol A."/>
            <person name="Hilden K."/>
            <person name="Makela M.R."/>
            <person name="Grigoriev I."/>
            <person name="Riley R."/>
            <person name="Granchi Z."/>
        </authorList>
    </citation>
    <scope>NUCLEOTIDE SEQUENCE [LARGE SCALE GENOMIC DNA]</scope>
    <source>
        <strain evidence="2 3">CBS 132785</strain>
    </source>
</reference>
<dbReference type="Proteomes" id="UP000186955">
    <property type="component" value="Unassembled WGS sequence"/>
</dbReference>
<evidence type="ECO:0000313" key="3">
    <source>
        <dbReference type="Proteomes" id="UP000186955"/>
    </source>
</evidence>
<dbReference type="CDD" id="cd00866">
    <property type="entry name" value="PEBP_euk"/>
    <property type="match status" value="1"/>
</dbReference>
<dbReference type="STRING" id="1316194.A0A1Q5SVX4"/>
<comment type="caution">
    <text evidence="2">The sequence shown here is derived from an EMBL/GenBank/DDBJ whole genome shotgun (WGS) entry which is preliminary data.</text>
</comment>
<keyword evidence="3" id="KW-1185">Reference proteome</keyword>
<evidence type="ECO:0000256" key="1">
    <source>
        <dbReference type="SAM" id="SignalP"/>
    </source>
</evidence>
<evidence type="ECO:0000313" key="2">
    <source>
        <dbReference type="EMBL" id="OKO92046.1"/>
    </source>
</evidence>
<name>A0A1Q5SVX4_9EURO</name>
<dbReference type="Gene3D" id="3.90.280.10">
    <property type="entry name" value="PEBP-like"/>
    <property type="match status" value="1"/>
</dbReference>
<dbReference type="AlphaFoldDB" id="A0A1Q5SVX4"/>